<evidence type="ECO:0000313" key="3">
    <source>
        <dbReference type="Proteomes" id="UP000184693"/>
    </source>
</evidence>
<accession>A0A1N6FI19</accession>
<feature type="region of interest" description="Disordered" evidence="1">
    <location>
        <begin position="1"/>
        <end position="25"/>
    </location>
</feature>
<dbReference type="EMBL" id="FSRM01000001">
    <property type="protein sequence ID" value="SIN94938.1"/>
    <property type="molecule type" value="Genomic_DNA"/>
</dbReference>
<dbReference type="AlphaFoldDB" id="A0A1N6FI19"/>
<sequence length="210" mass="23325">MKSLRRAAGRHPPKPSGSATGCSPGKRLTARLAVRHLATFRCQARAHEASASLRDAMSPTKSEKEKGAGEINPRRLKRSGEPLNWFAGERGDRIHSSLMRANQFGEEACFFRLNHVVVAAVCSPADESGGHLFTRHLHRHLRLPGKLGRATDRHHSLVRPAFRPDDTRLTEHAELGSRRVSTGAIVAVYRYRARNASRRAAHFALEPPRL</sequence>
<proteinExistence type="predicted"/>
<name>A0A1N6FI19_9BURK</name>
<reference evidence="2 3" key="1">
    <citation type="submission" date="2016-11" db="EMBL/GenBank/DDBJ databases">
        <authorList>
            <person name="Jaros S."/>
            <person name="Januszkiewicz K."/>
            <person name="Wedrychowicz H."/>
        </authorList>
    </citation>
    <scope>NUCLEOTIDE SEQUENCE [LARGE SCALE GENOMIC DNA]</scope>
    <source>
        <strain evidence="2 3">GAS86</strain>
    </source>
</reference>
<gene>
    <name evidence="2" type="ORF">SAMN05444168_1589</name>
</gene>
<dbReference type="Proteomes" id="UP000184693">
    <property type="component" value="Unassembled WGS sequence"/>
</dbReference>
<feature type="region of interest" description="Disordered" evidence="1">
    <location>
        <begin position="48"/>
        <end position="77"/>
    </location>
</feature>
<evidence type="ECO:0000313" key="2">
    <source>
        <dbReference type="EMBL" id="SIN94938.1"/>
    </source>
</evidence>
<protein>
    <submittedName>
        <fullName evidence="2">Uncharacterized protein</fullName>
    </submittedName>
</protein>
<evidence type="ECO:0000256" key="1">
    <source>
        <dbReference type="SAM" id="MobiDB-lite"/>
    </source>
</evidence>
<feature type="compositionally biased region" description="Basic residues" evidence="1">
    <location>
        <begin position="1"/>
        <end position="13"/>
    </location>
</feature>
<organism evidence="2 3">
    <name type="scientific">Paraburkholderia phenazinium</name>
    <dbReference type="NCBI Taxonomy" id="60549"/>
    <lineage>
        <taxon>Bacteria</taxon>
        <taxon>Pseudomonadati</taxon>
        <taxon>Pseudomonadota</taxon>
        <taxon>Betaproteobacteria</taxon>
        <taxon>Burkholderiales</taxon>
        <taxon>Burkholderiaceae</taxon>
        <taxon>Paraburkholderia</taxon>
    </lineage>
</organism>